<comment type="caution">
    <text evidence="3">The sequence shown here is derived from an EMBL/GenBank/DDBJ whole genome shotgun (WGS) entry which is preliminary data.</text>
</comment>
<feature type="domain" description="DUF1996" evidence="2">
    <location>
        <begin position="32"/>
        <end position="250"/>
    </location>
</feature>
<dbReference type="InterPro" id="IPR018535">
    <property type="entry name" value="DUF1996"/>
</dbReference>
<keyword evidence="1" id="KW-0732">Signal</keyword>
<organism evidence="3 4">
    <name type="scientific">Coleophoma cylindrospora</name>
    <dbReference type="NCBI Taxonomy" id="1849047"/>
    <lineage>
        <taxon>Eukaryota</taxon>
        <taxon>Fungi</taxon>
        <taxon>Dikarya</taxon>
        <taxon>Ascomycota</taxon>
        <taxon>Pezizomycotina</taxon>
        <taxon>Leotiomycetes</taxon>
        <taxon>Helotiales</taxon>
        <taxon>Dermateaceae</taxon>
        <taxon>Coleophoma</taxon>
    </lineage>
</organism>
<dbReference type="STRING" id="1849047.A0A3D8S0G7"/>
<evidence type="ECO:0000259" key="2">
    <source>
        <dbReference type="Pfam" id="PF09362"/>
    </source>
</evidence>
<dbReference type="AlphaFoldDB" id="A0A3D8S0G7"/>
<dbReference type="Pfam" id="PF09362">
    <property type="entry name" value="DUF1996"/>
    <property type="match status" value="1"/>
</dbReference>
<protein>
    <recommendedName>
        <fullName evidence="2">DUF1996 domain-containing protein</fullName>
    </recommendedName>
</protein>
<gene>
    <name evidence="3" type="ORF">BP6252_04440</name>
</gene>
<name>A0A3D8S0G7_9HELO</name>
<proteinExistence type="predicted"/>
<evidence type="ECO:0000313" key="4">
    <source>
        <dbReference type="Proteomes" id="UP000256645"/>
    </source>
</evidence>
<accession>A0A3D8S0G7</accession>
<sequence>MLPTILLLTGAAGVANAYTIVAGQTFMFKNIDPVVMPGEYKSHMHTFMGSDAVTLNTSTSAELRKGCTSAQSLNDQSVYWTPTLYYTGAGSDYTPLAPERFSAYYENIAEAEIAIPEDYKVVVGNAAGTTQADVDAAGTTAEWFCEGDSAPASKEAAAFPTTTCSTHLQHILRFHDCVNPSNISEHSYSGRQNLPNTNRCPTGQSRIPQLRFSIRYDLRKTISSGWSGAPPLTLACGSSFCAHGDFINGWDKTALVNMLNATSKTEYMYINGTLQTGSGGDPTCGPTDADPNNGTNDYLKSVAMMAAKRMAKRAMSFFA</sequence>
<dbReference type="OrthoDB" id="74764at2759"/>
<dbReference type="PANTHER" id="PTHR43662">
    <property type="match status" value="1"/>
</dbReference>
<evidence type="ECO:0000313" key="3">
    <source>
        <dbReference type="EMBL" id="RDW79802.1"/>
    </source>
</evidence>
<dbReference type="Proteomes" id="UP000256645">
    <property type="component" value="Unassembled WGS sequence"/>
</dbReference>
<evidence type="ECO:0000256" key="1">
    <source>
        <dbReference type="SAM" id="SignalP"/>
    </source>
</evidence>
<feature type="signal peptide" evidence="1">
    <location>
        <begin position="1"/>
        <end position="17"/>
    </location>
</feature>
<reference evidence="3 4" key="1">
    <citation type="journal article" date="2018" name="IMA Fungus">
        <title>IMA Genome-F 9: Draft genome sequence of Annulohypoxylon stygium, Aspergillus mulundensis, Berkeleyomyces basicola (syn. Thielaviopsis basicola), Ceratocystis smalleyi, two Cercospora beticola strains, Coleophoma cylindrospora, Fusarium fracticaudum, Phialophora cf. hyalina, and Morchella septimelata.</title>
        <authorList>
            <person name="Wingfield B.D."/>
            <person name="Bills G.F."/>
            <person name="Dong Y."/>
            <person name="Huang W."/>
            <person name="Nel W.J."/>
            <person name="Swalarsk-Parry B.S."/>
            <person name="Vaghefi N."/>
            <person name="Wilken P.M."/>
            <person name="An Z."/>
            <person name="de Beer Z.W."/>
            <person name="De Vos L."/>
            <person name="Chen L."/>
            <person name="Duong T.A."/>
            <person name="Gao Y."/>
            <person name="Hammerbacher A."/>
            <person name="Kikkert J.R."/>
            <person name="Li Y."/>
            <person name="Li H."/>
            <person name="Li K."/>
            <person name="Li Q."/>
            <person name="Liu X."/>
            <person name="Ma X."/>
            <person name="Naidoo K."/>
            <person name="Pethybridge S.J."/>
            <person name="Sun J."/>
            <person name="Steenkamp E.T."/>
            <person name="van der Nest M.A."/>
            <person name="van Wyk S."/>
            <person name="Wingfield M.J."/>
            <person name="Xiong C."/>
            <person name="Yue Q."/>
            <person name="Zhang X."/>
        </authorList>
    </citation>
    <scope>NUCLEOTIDE SEQUENCE [LARGE SCALE GENOMIC DNA]</scope>
    <source>
        <strain evidence="3 4">BP6252</strain>
    </source>
</reference>
<keyword evidence="4" id="KW-1185">Reference proteome</keyword>
<feature type="chain" id="PRO_5017542454" description="DUF1996 domain-containing protein" evidence="1">
    <location>
        <begin position="18"/>
        <end position="319"/>
    </location>
</feature>
<dbReference type="PANTHER" id="PTHR43662:SF12">
    <property type="entry name" value="DUF1996 DOMAIN-CONTAINING PROTEIN-RELATED"/>
    <property type="match status" value="1"/>
</dbReference>
<dbReference type="EMBL" id="PDLM01000004">
    <property type="protein sequence ID" value="RDW79802.1"/>
    <property type="molecule type" value="Genomic_DNA"/>
</dbReference>